<accession>A0A6G1I0J0</accession>
<sequence>MLLHGLVSRYRATLPLMRIPLHRRAWFATASHLVMSRVLFGLTLGCCALLPTHILFPNGSFFLHASPSRSLSCCCVVFSSLSRLAYRRPFAPFHRSPSDWCPQVLLLRYDDSFSHSSRPSFFTTFGAKEPLNGCLRLPFPSAFRAPLCLLQPLCAARH</sequence>
<keyword evidence="1" id="KW-0812">Transmembrane</keyword>
<evidence type="ECO:0000313" key="2">
    <source>
        <dbReference type="EMBL" id="KAF2401772.1"/>
    </source>
</evidence>
<dbReference type="Proteomes" id="UP000799640">
    <property type="component" value="Unassembled WGS sequence"/>
</dbReference>
<organism evidence="2 3">
    <name type="scientific">Trichodelitschia bisporula</name>
    <dbReference type="NCBI Taxonomy" id="703511"/>
    <lineage>
        <taxon>Eukaryota</taxon>
        <taxon>Fungi</taxon>
        <taxon>Dikarya</taxon>
        <taxon>Ascomycota</taxon>
        <taxon>Pezizomycotina</taxon>
        <taxon>Dothideomycetes</taxon>
        <taxon>Dothideomycetes incertae sedis</taxon>
        <taxon>Phaeotrichales</taxon>
        <taxon>Phaeotrichaceae</taxon>
        <taxon>Trichodelitschia</taxon>
    </lineage>
</organism>
<name>A0A6G1I0J0_9PEZI</name>
<keyword evidence="1" id="KW-0472">Membrane</keyword>
<evidence type="ECO:0008006" key="4">
    <source>
        <dbReference type="Google" id="ProtNLM"/>
    </source>
</evidence>
<keyword evidence="3" id="KW-1185">Reference proteome</keyword>
<evidence type="ECO:0000313" key="3">
    <source>
        <dbReference type="Proteomes" id="UP000799640"/>
    </source>
</evidence>
<evidence type="ECO:0000256" key="1">
    <source>
        <dbReference type="SAM" id="Phobius"/>
    </source>
</evidence>
<feature type="transmembrane region" description="Helical" evidence="1">
    <location>
        <begin position="38"/>
        <end position="56"/>
    </location>
</feature>
<gene>
    <name evidence="2" type="ORF">EJ06DRAFT_359681</name>
</gene>
<proteinExistence type="predicted"/>
<reference evidence="2" key="1">
    <citation type="journal article" date="2020" name="Stud. Mycol.">
        <title>101 Dothideomycetes genomes: a test case for predicting lifestyles and emergence of pathogens.</title>
        <authorList>
            <person name="Haridas S."/>
            <person name="Albert R."/>
            <person name="Binder M."/>
            <person name="Bloem J."/>
            <person name="Labutti K."/>
            <person name="Salamov A."/>
            <person name="Andreopoulos B."/>
            <person name="Baker S."/>
            <person name="Barry K."/>
            <person name="Bills G."/>
            <person name="Bluhm B."/>
            <person name="Cannon C."/>
            <person name="Castanera R."/>
            <person name="Culley D."/>
            <person name="Daum C."/>
            <person name="Ezra D."/>
            <person name="Gonzalez J."/>
            <person name="Henrissat B."/>
            <person name="Kuo A."/>
            <person name="Liang C."/>
            <person name="Lipzen A."/>
            <person name="Lutzoni F."/>
            <person name="Magnuson J."/>
            <person name="Mondo S."/>
            <person name="Nolan M."/>
            <person name="Ohm R."/>
            <person name="Pangilinan J."/>
            <person name="Park H.-J."/>
            <person name="Ramirez L."/>
            <person name="Alfaro M."/>
            <person name="Sun H."/>
            <person name="Tritt A."/>
            <person name="Yoshinaga Y."/>
            <person name="Zwiers L.-H."/>
            <person name="Turgeon B."/>
            <person name="Goodwin S."/>
            <person name="Spatafora J."/>
            <person name="Crous P."/>
            <person name="Grigoriev I."/>
        </authorList>
    </citation>
    <scope>NUCLEOTIDE SEQUENCE</scope>
    <source>
        <strain evidence="2">CBS 262.69</strain>
    </source>
</reference>
<protein>
    <recommendedName>
        <fullName evidence="4">Transmembrane protein</fullName>
    </recommendedName>
</protein>
<keyword evidence="1" id="KW-1133">Transmembrane helix</keyword>
<dbReference type="AlphaFoldDB" id="A0A6G1I0J0"/>
<dbReference type="EMBL" id="ML996692">
    <property type="protein sequence ID" value="KAF2401772.1"/>
    <property type="molecule type" value="Genomic_DNA"/>
</dbReference>